<protein>
    <recommendedName>
        <fullName evidence="11">Oligopeptide transport system permease protein OppC</fullName>
    </recommendedName>
</protein>
<evidence type="ECO:0000256" key="9">
    <source>
        <dbReference type="ARBA" id="ARBA00023136"/>
    </source>
</evidence>
<feature type="transmembrane region" description="Helical" evidence="12">
    <location>
        <begin position="333"/>
        <end position="358"/>
    </location>
</feature>
<dbReference type="Gene3D" id="1.10.3720.10">
    <property type="entry name" value="MetI-like"/>
    <property type="match status" value="1"/>
</dbReference>
<proteinExistence type="inferred from homology"/>
<feature type="domain" description="ABC transmembrane type-1" evidence="13">
    <location>
        <begin position="331"/>
        <end position="520"/>
    </location>
</feature>
<keyword evidence="6" id="KW-0571">Peptide transport</keyword>
<evidence type="ECO:0000256" key="10">
    <source>
        <dbReference type="ARBA" id="ARBA00024202"/>
    </source>
</evidence>
<dbReference type="GO" id="GO:0005886">
    <property type="term" value="C:plasma membrane"/>
    <property type="evidence" value="ECO:0007669"/>
    <property type="project" value="UniProtKB-SubCell"/>
</dbReference>
<feature type="transmembrane region" description="Helical" evidence="12">
    <location>
        <begin position="370"/>
        <end position="389"/>
    </location>
</feature>
<reference evidence="15" key="1">
    <citation type="submission" date="2018-08" db="EMBL/GenBank/DDBJ databases">
        <authorList>
            <person name="Grouzdev D.S."/>
            <person name="Krutkina M.S."/>
        </authorList>
    </citation>
    <scope>NUCLEOTIDE SEQUENCE [LARGE SCALE GENOMIC DNA]</scope>
    <source>
        <strain evidence="15">4-11</strain>
    </source>
</reference>
<evidence type="ECO:0000313" key="15">
    <source>
        <dbReference type="Proteomes" id="UP000264002"/>
    </source>
</evidence>
<evidence type="ECO:0000256" key="3">
    <source>
        <dbReference type="ARBA" id="ARBA00022475"/>
    </source>
</evidence>
<feature type="transmembrane region" description="Helical" evidence="12">
    <location>
        <begin position="39"/>
        <end position="59"/>
    </location>
</feature>
<keyword evidence="15" id="KW-1185">Reference proteome</keyword>
<dbReference type="SUPFAM" id="SSF161098">
    <property type="entry name" value="MetI-like"/>
    <property type="match status" value="1"/>
</dbReference>
<evidence type="ECO:0000256" key="2">
    <source>
        <dbReference type="ARBA" id="ARBA00022448"/>
    </source>
</evidence>
<dbReference type="Pfam" id="PF12911">
    <property type="entry name" value="OppC_N"/>
    <property type="match status" value="1"/>
</dbReference>
<gene>
    <name evidence="14" type="ORF">DYP60_02250</name>
</gene>
<dbReference type="InterPro" id="IPR000515">
    <property type="entry name" value="MetI-like"/>
</dbReference>
<feature type="transmembrane region" description="Helical" evidence="12">
    <location>
        <begin position="395"/>
        <end position="413"/>
    </location>
</feature>
<dbReference type="GO" id="GO:0055085">
    <property type="term" value="P:transmembrane transport"/>
    <property type="evidence" value="ECO:0007669"/>
    <property type="project" value="InterPro"/>
</dbReference>
<organism evidence="14 15">
    <name type="scientific">Sphaerochaeta halotolerans</name>
    <dbReference type="NCBI Taxonomy" id="2293840"/>
    <lineage>
        <taxon>Bacteria</taxon>
        <taxon>Pseudomonadati</taxon>
        <taxon>Spirochaetota</taxon>
        <taxon>Spirochaetia</taxon>
        <taxon>Spirochaetales</taxon>
        <taxon>Sphaerochaetaceae</taxon>
        <taxon>Sphaerochaeta</taxon>
    </lineage>
</organism>
<dbReference type="EMBL" id="QUWK01000002">
    <property type="protein sequence ID" value="RFU95846.1"/>
    <property type="molecule type" value="Genomic_DNA"/>
</dbReference>
<dbReference type="PROSITE" id="PS50928">
    <property type="entry name" value="ABC_TM1"/>
    <property type="match status" value="1"/>
</dbReference>
<dbReference type="GO" id="GO:0015833">
    <property type="term" value="P:peptide transport"/>
    <property type="evidence" value="ECO:0007669"/>
    <property type="project" value="UniProtKB-KW"/>
</dbReference>
<dbReference type="CDD" id="cd06261">
    <property type="entry name" value="TM_PBP2"/>
    <property type="match status" value="1"/>
</dbReference>
<evidence type="ECO:0000256" key="6">
    <source>
        <dbReference type="ARBA" id="ARBA00022856"/>
    </source>
</evidence>
<keyword evidence="3" id="KW-1003">Cell membrane</keyword>
<feature type="transmembrane region" description="Helical" evidence="12">
    <location>
        <begin position="502"/>
        <end position="520"/>
    </location>
</feature>
<name>A0A372MKJ5_9SPIR</name>
<evidence type="ECO:0000256" key="8">
    <source>
        <dbReference type="ARBA" id="ARBA00022989"/>
    </source>
</evidence>
<reference evidence="14 15" key="2">
    <citation type="submission" date="2018-09" db="EMBL/GenBank/DDBJ databases">
        <title>Genome of Sphaerochaeta halotolerans strain 4-11.</title>
        <authorList>
            <person name="Nazina T.N."/>
            <person name="Sokolova D.S."/>
        </authorList>
    </citation>
    <scope>NUCLEOTIDE SEQUENCE [LARGE SCALE GENOMIC DNA]</scope>
    <source>
        <strain evidence="14 15">4-11</strain>
    </source>
</reference>
<keyword evidence="8 12" id="KW-1133">Transmembrane helix</keyword>
<keyword evidence="5 12" id="KW-0812">Transmembrane</keyword>
<accession>A0A372MKJ5</accession>
<dbReference type="PANTHER" id="PTHR43386">
    <property type="entry name" value="OLIGOPEPTIDE TRANSPORT SYSTEM PERMEASE PROTEIN APPC"/>
    <property type="match status" value="1"/>
</dbReference>
<evidence type="ECO:0000256" key="4">
    <source>
        <dbReference type="ARBA" id="ARBA00022519"/>
    </source>
</evidence>
<dbReference type="GO" id="GO:0015031">
    <property type="term" value="P:protein transport"/>
    <property type="evidence" value="ECO:0007669"/>
    <property type="project" value="UniProtKB-KW"/>
</dbReference>
<dbReference type="Proteomes" id="UP000264002">
    <property type="component" value="Unassembled WGS sequence"/>
</dbReference>
<comment type="subcellular location">
    <subcellularLocation>
        <location evidence="1">Cell inner membrane</location>
        <topology evidence="1">Multi-pass membrane protein</topology>
    </subcellularLocation>
    <subcellularLocation>
        <location evidence="12">Cell membrane</location>
        <topology evidence="12">Multi-pass membrane protein</topology>
    </subcellularLocation>
</comment>
<dbReference type="Pfam" id="PF00528">
    <property type="entry name" value="BPD_transp_1"/>
    <property type="match status" value="1"/>
</dbReference>
<dbReference type="InterPro" id="IPR025966">
    <property type="entry name" value="OppC_N"/>
</dbReference>
<keyword evidence="4" id="KW-0997">Cell inner membrane</keyword>
<evidence type="ECO:0000256" key="11">
    <source>
        <dbReference type="ARBA" id="ARBA00072251"/>
    </source>
</evidence>
<evidence type="ECO:0000256" key="1">
    <source>
        <dbReference type="ARBA" id="ARBA00004429"/>
    </source>
</evidence>
<evidence type="ECO:0000256" key="12">
    <source>
        <dbReference type="RuleBase" id="RU363032"/>
    </source>
</evidence>
<evidence type="ECO:0000256" key="5">
    <source>
        <dbReference type="ARBA" id="ARBA00022692"/>
    </source>
</evidence>
<keyword evidence="9 12" id="KW-0472">Membrane</keyword>
<keyword evidence="2 12" id="KW-0813">Transport</keyword>
<evidence type="ECO:0000256" key="7">
    <source>
        <dbReference type="ARBA" id="ARBA00022927"/>
    </source>
</evidence>
<comment type="similarity">
    <text evidence="10">Belongs to the binding-protein-dependent transport system permease family. OppBC subfamily.</text>
</comment>
<dbReference type="InterPro" id="IPR050366">
    <property type="entry name" value="BP-dependent_transpt_permease"/>
</dbReference>
<dbReference type="PANTHER" id="PTHR43386:SF2">
    <property type="entry name" value="OLIGOPEPTIDE TRANSPORT SYSTEM PERMEASE PROTEIN OPPC"/>
    <property type="match status" value="1"/>
</dbReference>
<evidence type="ECO:0000313" key="14">
    <source>
        <dbReference type="EMBL" id="RFU95846.1"/>
    </source>
</evidence>
<dbReference type="InterPro" id="IPR035906">
    <property type="entry name" value="MetI-like_sf"/>
</dbReference>
<keyword evidence="7" id="KW-0653">Protein transport</keyword>
<comment type="caution">
    <text evidence="14">The sequence shown here is derived from an EMBL/GenBank/DDBJ whole genome shotgun (WGS) entry which is preliminary data.</text>
</comment>
<sequence>MFFKRKQPKEAALNEFDQVVEGNSLGKDAWKRLKKNKMAVLGMVIVAIYSLLAASAMFLPIHPYDQIILDHQHLRPSFSKTAGDLMMESKLKDLYFKAWRSGSLVVTEAESQQIENWISQNETNKVWDFLYAEGEAQREAGTFTFSSADQRTIDRLQEKIDTEFLINIDKMFYTDSETGKRKNIARMDFLDIQRIYAEYIGVEESVIANQIQNEVRSQVLNTVKAATPGLTAEEYEANLELELQSLGEKGIASIGKTNLLINLKTAISRSIERGLKQEIKDGKAQFPINREITVNESLSADITADLKHERHYYLGTDYSGRDMLSRIIYGGQVSIAIGLVGTITSVLIGIVLGAIAGYAGGKIDFFLMRLVDIMYGLPYMLLVIIFMAIFGRNIMNLFVALAMVSWLTVARMVRGQVMSLKNSEYVEAARSMGASTGRIIFRHMVPNSLSVIIVYSTLRVPAFIMQESFLSFLGLGVQAPYASWGSLVGDAVNGMTLYPWKLVFPAIAMTIFLFAMNFFGDGLRDAFDPQSKNQL</sequence>
<evidence type="ECO:0000259" key="13">
    <source>
        <dbReference type="PROSITE" id="PS50928"/>
    </source>
</evidence>
<dbReference type="AlphaFoldDB" id="A0A372MKJ5"/>